<dbReference type="SUPFAM" id="SSF51430">
    <property type="entry name" value="NAD(P)-linked oxidoreductase"/>
    <property type="match status" value="1"/>
</dbReference>
<comment type="similarity">
    <text evidence="1">Belongs to the aldo/keto reductase family.</text>
</comment>
<dbReference type="RefSeq" id="WP_105351654.1">
    <property type="nucleotide sequence ID" value="NZ_PUIA01000017.1"/>
</dbReference>
<dbReference type="InterPro" id="IPR036812">
    <property type="entry name" value="NAD(P)_OxRdtase_dom_sf"/>
</dbReference>
<dbReference type="InterPro" id="IPR023210">
    <property type="entry name" value="NADP_OxRdtase_dom"/>
</dbReference>
<evidence type="ECO:0000259" key="6">
    <source>
        <dbReference type="Pfam" id="PF00248"/>
    </source>
</evidence>
<proteinExistence type="inferred from homology"/>
<reference evidence="7 8" key="1">
    <citation type="submission" date="2018-02" db="EMBL/GenBank/DDBJ databases">
        <title>Comparative genomes isolates from brazilian mangrove.</title>
        <authorList>
            <person name="Araujo J.E."/>
            <person name="Taketani R.G."/>
            <person name="Silva M.C.P."/>
            <person name="Loureco M.V."/>
            <person name="Andreote F.D."/>
        </authorList>
    </citation>
    <scope>NUCLEOTIDE SEQUENCE [LARGE SCALE GENOMIC DNA]</scope>
    <source>
        <strain evidence="7 8">HEX-2 MGV</strain>
    </source>
</reference>
<evidence type="ECO:0000256" key="3">
    <source>
        <dbReference type="PIRSR" id="PIRSR000097-1"/>
    </source>
</evidence>
<evidence type="ECO:0000313" key="8">
    <source>
        <dbReference type="Proteomes" id="UP000240009"/>
    </source>
</evidence>
<protein>
    <submittedName>
        <fullName evidence="7">4-dihydromethyl-trisporate dehydrogenase</fullName>
    </submittedName>
</protein>
<dbReference type="PROSITE" id="PS00062">
    <property type="entry name" value="ALDOKETO_REDUCTASE_2"/>
    <property type="match status" value="1"/>
</dbReference>
<dbReference type="PROSITE" id="PS00798">
    <property type="entry name" value="ALDOKETO_REDUCTASE_1"/>
    <property type="match status" value="1"/>
</dbReference>
<dbReference type="FunFam" id="3.20.20.100:FF:000007">
    <property type="entry name" value="NAD(P)H-dependent D-xylose reductase xyl1"/>
    <property type="match status" value="1"/>
</dbReference>
<gene>
    <name evidence="7" type="ORF">C5Y96_07825</name>
</gene>
<feature type="domain" description="NADP-dependent oxidoreductase" evidence="6">
    <location>
        <begin position="15"/>
        <end position="301"/>
    </location>
</feature>
<dbReference type="Proteomes" id="UP000240009">
    <property type="component" value="Unassembled WGS sequence"/>
</dbReference>
<dbReference type="AlphaFoldDB" id="A0A2S8FY09"/>
<keyword evidence="2" id="KW-0560">Oxidoreductase</keyword>
<dbReference type="PRINTS" id="PR00069">
    <property type="entry name" value="ALDKETRDTASE"/>
</dbReference>
<evidence type="ECO:0000256" key="4">
    <source>
        <dbReference type="PIRSR" id="PIRSR000097-2"/>
    </source>
</evidence>
<dbReference type="Gene3D" id="3.20.20.100">
    <property type="entry name" value="NADP-dependent oxidoreductase domain"/>
    <property type="match status" value="1"/>
</dbReference>
<evidence type="ECO:0000256" key="5">
    <source>
        <dbReference type="PIRSR" id="PIRSR000097-3"/>
    </source>
</evidence>
<sequence>MNTQTLNTGSPMPMLGLGTWKIDKSQCADVIVAAAKAGYRHFDCACDYGNEKEVGQGLKRIIDEGIATRDELWITSKLWNTYHAQEHVRPACEKTLSDLGIDYVDLYLIHFPIALKFVPFEDRYPPEWFNDPSAENPGMVTEAVPVRETWEAMESLVDAGLAKNIGVCNFGVSLIRDMLSYAKIRPSVLQVELHPRLTQEKLLRWCAQEEIAVTAFSSFGPSSYFQLGMAEQSESLIDHALVQSIAKETGKTPGQVLLRWAVQRGTIVIPKASSEKHLLENAAIFDFDLTKDQMSDLSALNQNRRFNDPGHFCEAAFNTFFPIYE</sequence>
<dbReference type="GO" id="GO:0016491">
    <property type="term" value="F:oxidoreductase activity"/>
    <property type="evidence" value="ECO:0007669"/>
    <property type="project" value="UniProtKB-KW"/>
</dbReference>
<dbReference type="PANTHER" id="PTHR11732">
    <property type="entry name" value="ALDO/KETO REDUCTASE"/>
    <property type="match status" value="1"/>
</dbReference>
<evidence type="ECO:0000256" key="2">
    <source>
        <dbReference type="ARBA" id="ARBA00023002"/>
    </source>
</evidence>
<comment type="caution">
    <text evidence="7">The sequence shown here is derived from an EMBL/GenBank/DDBJ whole genome shotgun (WGS) entry which is preliminary data.</text>
</comment>
<feature type="binding site" evidence="4">
    <location>
        <position position="110"/>
    </location>
    <ligand>
        <name>substrate</name>
    </ligand>
</feature>
<feature type="active site" description="Proton donor" evidence="3">
    <location>
        <position position="48"/>
    </location>
</feature>
<dbReference type="InterPro" id="IPR020471">
    <property type="entry name" value="AKR"/>
</dbReference>
<evidence type="ECO:0000256" key="1">
    <source>
        <dbReference type="ARBA" id="ARBA00007905"/>
    </source>
</evidence>
<dbReference type="OrthoDB" id="9804790at2"/>
<name>A0A2S8FY09_9BACT</name>
<dbReference type="Pfam" id="PF00248">
    <property type="entry name" value="Aldo_ket_red"/>
    <property type="match status" value="1"/>
</dbReference>
<dbReference type="EMBL" id="PUIA01000017">
    <property type="protein sequence ID" value="PQO37058.1"/>
    <property type="molecule type" value="Genomic_DNA"/>
</dbReference>
<feature type="site" description="Lowers pKa of active site Tyr" evidence="5">
    <location>
        <position position="77"/>
    </location>
</feature>
<accession>A0A2S8FY09</accession>
<dbReference type="PIRSF" id="PIRSF000097">
    <property type="entry name" value="AKR"/>
    <property type="match status" value="1"/>
</dbReference>
<evidence type="ECO:0000313" key="7">
    <source>
        <dbReference type="EMBL" id="PQO37058.1"/>
    </source>
</evidence>
<dbReference type="InterPro" id="IPR018170">
    <property type="entry name" value="Aldo/ket_reductase_CS"/>
</dbReference>
<organism evidence="7 8">
    <name type="scientific">Blastopirellula marina</name>
    <dbReference type="NCBI Taxonomy" id="124"/>
    <lineage>
        <taxon>Bacteria</taxon>
        <taxon>Pseudomonadati</taxon>
        <taxon>Planctomycetota</taxon>
        <taxon>Planctomycetia</taxon>
        <taxon>Pirellulales</taxon>
        <taxon>Pirellulaceae</taxon>
        <taxon>Blastopirellula</taxon>
    </lineage>
</organism>